<keyword evidence="3" id="KW-1185">Reference proteome</keyword>
<evidence type="ECO:0000313" key="3">
    <source>
        <dbReference type="Proteomes" id="UP001058974"/>
    </source>
</evidence>
<protein>
    <recommendedName>
        <fullName evidence="1">Reverse transcriptase zinc-binding domain-containing protein</fullName>
    </recommendedName>
</protein>
<accession>A0A9D4X8Q4</accession>
<dbReference type="Proteomes" id="UP001058974">
    <property type="component" value="Chromosome 4"/>
</dbReference>
<name>A0A9D4X8Q4_PEA</name>
<gene>
    <name evidence="2" type="ORF">KIW84_041617</name>
</gene>
<dbReference type="Pfam" id="PF13966">
    <property type="entry name" value="zf-RVT"/>
    <property type="match status" value="1"/>
</dbReference>
<organism evidence="2 3">
    <name type="scientific">Pisum sativum</name>
    <name type="common">Garden pea</name>
    <name type="synonym">Lathyrus oleraceus</name>
    <dbReference type="NCBI Taxonomy" id="3888"/>
    <lineage>
        <taxon>Eukaryota</taxon>
        <taxon>Viridiplantae</taxon>
        <taxon>Streptophyta</taxon>
        <taxon>Embryophyta</taxon>
        <taxon>Tracheophyta</taxon>
        <taxon>Spermatophyta</taxon>
        <taxon>Magnoliopsida</taxon>
        <taxon>eudicotyledons</taxon>
        <taxon>Gunneridae</taxon>
        <taxon>Pentapetalae</taxon>
        <taxon>rosids</taxon>
        <taxon>fabids</taxon>
        <taxon>Fabales</taxon>
        <taxon>Fabaceae</taxon>
        <taxon>Papilionoideae</taxon>
        <taxon>50 kb inversion clade</taxon>
        <taxon>NPAAA clade</taxon>
        <taxon>Hologalegina</taxon>
        <taxon>IRL clade</taxon>
        <taxon>Fabeae</taxon>
        <taxon>Lathyrus</taxon>
    </lineage>
</organism>
<evidence type="ECO:0000313" key="2">
    <source>
        <dbReference type="EMBL" id="KAI5416653.1"/>
    </source>
</evidence>
<feature type="domain" description="Reverse transcriptase zinc-binding" evidence="1">
    <location>
        <begin position="92"/>
        <end position="177"/>
    </location>
</feature>
<evidence type="ECO:0000259" key="1">
    <source>
        <dbReference type="Pfam" id="PF13966"/>
    </source>
</evidence>
<proteinExistence type="predicted"/>
<dbReference type="EMBL" id="JAMSHJ010000004">
    <property type="protein sequence ID" value="KAI5416653.1"/>
    <property type="molecule type" value="Genomic_DNA"/>
</dbReference>
<dbReference type="Gramene" id="Psat04G0161700-T1">
    <property type="protein sequence ID" value="KAI5416653.1"/>
    <property type="gene ID" value="KIW84_041617"/>
</dbReference>
<dbReference type="AlphaFoldDB" id="A0A9D4X8Q4"/>
<comment type="caution">
    <text evidence="2">The sequence shown here is derived from an EMBL/GenBank/DDBJ whole genome shotgun (WGS) entry which is preliminary data.</text>
</comment>
<sequence length="294" mass="33436">MWSIGNGKNVDAWGEIWIAPNLQSVDLHIEIPMHMQNIKFVDIRNDETGWNWEALEHWLPQEMIQRMATIMPPSTNAGPYIRVGIGQDGKSFSVGTMYGLLDDYGEGTSSETWRNIWKIQAIERVRHFLLIVQHDRLLTNSRRHRMCLGSAMCPFCNNVEEDALHVLRDSSHVAAIWMATVHTNNRLSFFSRCGTTKRRMMEVSIDRHGSSNKFHVYAIRACSDHTKELCLTFLHLQGIIAKNNFVTVFIVVVITATIYDHRWFLSYTVSTATAVSTADARLRLGLFVGSGVGL</sequence>
<dbReference type="InterPro" id="IPR026960">
    <property type="entry name" value="RVT-Znf"/>
</dbReference>
<reference evidence="2 3" key="1">
    <citation type="journal article" date="2022" name="Nat. Genet.">
        <title>Improved pea reference genome and pan-genome highlight genomic features and evolutionary characteristics.</title>
        <authorList>
            <person name="Yang T."/>
            <person name="Liu R."/>
            <person name="Luo Y."/>
            <person name="Hu S."/>
            <person name="Wang D."/>
            <person name="Wang C."/>
            <person name="Pandey M.K."/>
            <person name="Ge S."/>
            <person name="Xu Q."/>
            <person name="Li N."/>
            <person name="Li G."/>
            <person name="Huang Y."/>
            <person name="Saxena R.K."/>
            <person name="Ji Y."/>
            <person name="Li M."/>
            <person name="Yan X."/>
            <person name="He Y."/>
            <person name="Liu Y."/>
            <person name="Wang X."/>
            <person name="Xiang C."/>
            <person name="Varshney R.K."/>
            <person name="Ding H."/>
            <person name="Gao S."/>
            <person name="Zong X."/>
        </authorList>
    </citation>
    <scope>NUCLEOTIDE SEQUENCE [LARGE SCALE GENOMIC DNA]</scope>
    <source>
        <strain evidence="2 3">cv. Zhongwan 6</strain>
    </source>
</reference>